<protein>
    <submittedName>
        <fullName evidence="2">Uncharacterized protein</fullName>
    </submittedName>
</protein>
<evidence type="ECO:0000313" key="2">
    <source>
        <dbReference type="EMBL" id="KAF7353888.1"/>
    </source>
</evidence>
<proteinExistence type="predicted"/>
<feature type="compositionally biased region" description="Polar residues" evidence="1">
    <location>
        <begin position="117"/>
        <end position="127"/>
    </location>
</feature>
<feature type="region of interest" description="Disordered" evidence="1">
    <location>
        <begin position="1"/>
        <end position="180"/>
    </location>
</feature>
<dbReference type="Proteomes" id="UP000620124">
    <property type="component" value="Unassembled WGS sequence"/>
</dbReference>
<dbReference type="AlphaFoldDB" id="A0A8H6Y5Z2"/>
<feature type="compositionally biased region" description="Acidic residues" evidence="1">
    <location>
        <begin position="93"/>
        <end position="110"/>
    </location>
</feature>
<feature type="compositionally biased region" description="Basic residues" evidence="1">
    <location>
        <begin position="159"/>
        <end position="168"/>
    </location>
</feature>
<evidence type="ECO:0000313" key="3">
    <source>
        <dbReference type="Proteomes" id="UP000620124"/>
    </source>
</evidence>
<evidence type="ECO:0000256" key="1">
    <source>
        <dbReference type="SAM" id="MobiDB-lite"/>
    </source>
</evidence>
<reference evidence="2" key="1">
    <citation type="submission" date="2020-05" db="EMBL/GenBank/DDBJ databases">
        <title>Mycena genomes resolve the evolution of fungal bioluminescence.</title>
        <authorList>
            <person name="Tsai I.J."/>
        </authorList>
    </citation>
    <scope>NUCLEOTIDE SEQUENCE</scope>
    <source>
        <strain evidence="2">CCC161011</strain>
    </source>
</reference>
<accession>A0A8H6Y5Z2</accession>
<comment type="caution">
    <text evidence="2">The sequence shown here is derived from an EMBL/GenBank/DDBJ whole genome shotgun (WGS) entry which is preliminary data.</text>
</comment>
<sequence>MDTPRRARSRRPSGTRGCMSRAASATWKARARETMWMRRGSRTPRGEPRSECESEESFGLRGEGSKAAAAVQGDADGGNNYSSRGGDNSGGVAEDDDADRDGEGEPENETEPVLLSTPPTHFMNISSERTEPLPLPPALTSASGRPAHVHAPRSACVRPRPHRPRPPRPSRAWPHSGSPHVRVRQHLRHAHLRRRAVAFALMAPSRFRFHLQLTLQLEWPLGWMNTTSHPIGIQKLGSRITTDGVVDSTARRPSTYFYYRQGKTGPALCAAAPCS</sequence>
<feature type="compositionally biased region" description="Basic residues" evidence="1">
    <location>
        <begin position="1"/>
        <end position="13"/>
    </location>
</feature>
<name>A0A8H6Y5Z2_9AGAR</name>
<keyword evidence="3" id="KW-1185">Reference proteome</keyword>
<dbReference type="EMBL" id="JACAZI010000008">
    <property type="protein sequence ID" value="KAF7353888.1"/>
    <property type="molecule type" value="Genomic_DNA"/>
</dbReference>
<organism evidence="2 3">
    <name type="scientific">Mycena venus</name>
    <dbReference type="NCBI Taxonomy" id="2733690"/>
    <lineage>
        <taxon>Eukaryota</taxon>
        <taxon>Fungi</taxon>
        <taxon>Dikarya</taxon>
        <taxon>Basidiomycota</taxon>
        <taxon>Agaricomycotina</taxon>
        <taxon>Agaricomycetes</taxon>
        <taxon>Agaricomycetidae</taxon>
        <taxon>Agaricales</taxon>
        <taxon>Marasmiineae</taxon>
        <taxon>Mycenaceae</taxon>
        <taxon>Mycena</taxon>
    </lineage>
</organism>
<gene>
    <name evidence="2" type="ORF">MVEN_01074700</name>
</gene>
<feature type="compositionally biased region" description="Low complexity" evidence="1">
    <location>
        <begin position="67"/>
        <end position="78"/>
    </location>
</feature>